<proteinExistence type="predicted"/>
<comment type="caution">
    <text evidence="1">The sequence shown here is derived from an EMBL/GenBank/DDBJ whole genome shotgun (WGS) entry which is preliminary data.</text>
</comment>
<gene>
    <name evidence="1" type="ORF">CEXT_239901</name>
</gene>
<accession>A0AAV4XKP6</accession>
<name>A0AAV4XKP6_CAEEX</name>
<evidence type="ECO:0000313" key="1">
    <source>
        <dbReference type="EMBL" id="GIY94775.1"/>
    </source>
</evidence>
<evidence type="ECO:0000313" key="2">
    <source>
        <dbReference type="Proteomes" id="UP001054945"/>
    </source>
</evidence>
<dbReference type="AlphaFoldDB" id="A0AAV4XKP6"/>
<organism evidence="1 2">
    <name type="scientific">Caerostris extrusa</name>
    <name type="common">Bark spider</name>
    <name type="synonym">Caerostris bankana</name>
    <dbReference type="NCBI Taxonomy" id="172846"/>
    <lineage>
        <taxon>Eukaryota</taxon>
        <taxon>Metazoa</taxon>
        <taxon>Ecdysozoa</taxon>
        <taxon>Arthropoda</taxon>
        <taxon>Chelicerata</taxon>
        <taxon>Arachnida</taxon>
        <taxon>Araneae</taxon>
        <taxon>Araneomorphae</taxon>
        <taxon>Entelegynae</taxon>
        <taxon>Araneoidea</taxon>
        <taxon>Araneidae</taxon>
        <taxon>Caerostris</taxon>
    </lineage>
</organism>
<keyword evidence="2" id="KW-1185">Reference proteome</keyword>
<sequence>MRINTFNENRELLLSVTVNQTLYSQFSLIQTFEFWYSNIVCSLKPFLDFHIHKGKQTSSLSCKYRHCKGNFSSWNSTCLGMSFDNTTELLPEERLIRHTSVCRAGYRFCGI</sequence>
<reference evidence="1 2" key="1">
    <citation type="submission" date="2021-06" db="EMBL/GenBank/DDBJ databases">
        <title>Caerostris extrusa draft genome.</title>
        <authorList>
            <person name="Kono N."/>
            <person name="Arakawa K."/>
        </authorList>
    </citation>
    <scope>NUCLEOTIDE SEQUENCE [LARGE SCALE GENOMIC DNA]</scope>
</reference>
<dbReference type="Proteomes" id="UP001054945">
    <property type="component" value="Unassembled WGS sequence"/>
</dbReference>
<dbReference type="EMBL" id="BPLR01017822">
    <property type="protein sequence ID" value="GIY94775.1"/>
    <property type="molecule type" value="Genomic_DNA"/>
</dbReference>
<protein>
    <submittedName>
        <fullName evidence="1">Uncharacterized protein</fullName>
    </submittedName>
</protein>